<name>A0A4U8WBL1_9FLAO</name>
<dbReference type="EMBL" id="LR215974">
    <property type="protein sequence ID" value="VFB03727.1"/>
    <property type="molecule type" value="Genomic_DNA"/>
</dbReference>
<reference evidence="1 2" key="1">
    <citation type="submission" date="2019-02" db="EMBL/GenBank/DDBJ databases">
        <authorList>
            <consortium name="Pathogen Informatics"/>
        </authorList>
    </citation>
    <scope>NUCLEOTIDE SEQUENCE [LARGE SCALE GENOMIC DNA]</scope>
    <source>
        <strain evidence="1 2">3012STDY6944375</strain>
    </source>
</reference>
<dbReference type="KEGG" id="ctai:NCTC12078_01743"/>
<proteinExistence type="predicted"/>
<protein>
    <submittedName>
        <fullName evidence="1">Uncharacterized protein</fullName>
    </submittedName>
</protein>
<dbReference type="AlphaFoldDB" id="A0A4U8WBL1"/>
<dbReference type="RefSeq" id="WP_130914219.1">
    <property type="nucleotide sequence ID" value="NZ_LR215974.1"/>
</dbReference>
<evidence type="ECO:0000313" key="2">
    <source>
        <dbReference type="Proteomes" id="UP000290013"/>
    </source>
</evidence>
<evidence type="ECO:0000313" key="1">
    <source>
        <dbReference type="EMBL" id="VFB03727.1"/>
    </source>
</evidence>
<accession>A0A4U8WBL1</accession>
<organism evidence="1 2">
    <name type="scientific">Chryseobacterium taihuense</name>
    <dbReference type="NCBI Taxonomy" id="1141221"/>
    <lineage>
        <taxon>Bacteria</taxon>
        <taxon>Pseudomonadati</taxon>
        <taxon>Bacteroidota</taxon>
        <taxon>Flavobacteriia</taxon>
        <taxon>Flavobacteriales</taxon>
        <taxon>Weeksellaceae</taxon>
        <taxon>Chryseobacterium group</taxon>
        <taxon>Chryseobacterium</taxon>
    </lineage>
</organism>
<sequence>MKVRCINNTGEALRPYEYKSLKKEMLGRFGTTGHTAYSDGGLTIGEEYIVMGIIIFETYQGYLIDYGGLPSICPCQLFEVIDSKVKSNWHFRLIDKDEDIYPFIQAVFGYPELCSDKQAYQNLIVEMEEDSQQIYFKRKIELEKEFE</sequence>
<gene>
    <name evidence="1" type="ORF">NCTC12078_01743</name>
</gene>
<dbReference type="Proteomes" id="UP000290013">
    <property type="component" value="Chromosome"/>
</dbReference>